<dbReference type="InterPro" id="IPR002401">
    <property type="entry name" value="Cyt_P450_E_grp-I"/>
</dbReference>
<dbReference type="OrthoDB" id="446280at2"/>
<dbReference type="PANTHER" id="PTHR24291:SF50">
    <property type="entry name" value="BIFUNCTIONAL ALBAFLAVENONE MONOOXYGENASE_TERPENE SYNTHASE"/>
    <property type="match status" value="1"/>
</dbReference>
<evidence type="ECO:0000256" key="7">
    <source>
        <dbReference type="PIRSR" id="PIRSR602401-1"/>
    </source>
</evidence>
<dbReference type="InterPro" id="IPR050196">
    <property type="entry name" value="Cytochrome_P450_Monoox"/>
</dbReference>
<keyword evidence="10" id="KW-1185">Reference proteome</keyword>
<dbReference type="InterPro" id="IPR017972">
    <property type="entry name" value="Cyt_P450_CS"/>
</dbReference>
<evidence type="ECO:0000313" key="10">
    <source>
        <dbReference type="Proteomes" id="UP000238762"/>
    </source>
</evidence>
<accession>A0A2T1C0I7</accession>
<comment type="caution">
    <text evidence="9">The sequence shown here is derived from an EMBL/GenBank/DDBJ whole genome shotgun (WGS) entry which is preliminary data.</text>
</comment>
<dbReference type="InterPro" id="IPR001128">
    <property type="entry name" value="Cyt_P450"/>
</dbReference>
<evidence type="ECO:0000256" key="4">
    <source>
        <dbReference type="ARBA" id="ARBA00023002"/>
    </source>
</evidence>
<comment type="cofactor">
    <cofactor evidence="7">
        <name>heme</name>
        <dbReference type="ChEBI" id="CHEBI:30413"/>
    </cofactor>
</comment>
<reference evidence="9 10" key="1">
    <citation type="submission" date="2018-02" db="EMBL/GenBank/DDBJ databases">
        <authorList>
            <person name="Cohen D.B."/>
            <person name="Kent A.D."/>
        </authorList>
    </citation>
    <scope>NUCLEOTIDE SEQUENCE [LARGE SCALE GENOMIC DNA]</scope>
    <source>
        <strain evidence="9 10">CCAP 1448/3</strain>
    </source>
</reference>
<reference evidence="9 10" key="2">
    <citation type="submission" date="2018-03" db="EMBL/GenBank/DDBJ databases">
        <title>The ancient ancestry and fast evolution of plastids.</title>
        <authorList>
            <person name="Moore K.R."/>
            <person name="Magnabosco C."/>
            <person name="Momper L."/>
            <person name="Gold D.A."/>
            <person name="Bosak T."/>
            <person name="Fournier G.P."/>
        </authorList>
    </citation>
    <scope>NUCLEOTIDE SEQUENCE [LARGE SCALE GENOMIC DNA]</scope>
    <source>
        <strain evidence="9 10">CCAP 1448/3</strain>
    </source>
</reference>
<evidence type="ECO:0000256" key="1">
    <source>
        <dbReference type="ARBA" id="ARBA00010617"/>
    </source>
</evidence>
<dbReference type="Pfam" id="PF00067">
    <property type="entry name" value="p450"/>
    <property type="match status" value="1"/>
</dbReference>
<dbReference type="PRINTS" id="PR00385">
    <property type="entry name" value="P450"/>
</dbReference>
<dbReference type="Gene3D" id="1.10.630.10">
    <property type="entry name" value="Cytochrome P450"/>
    <property type="match status" value="1"/>
</dbReference>
<keyword evidence="5 7" id="KW-0408">Iron</keyword>
<evidence type="ECO:0000256" key="3">
    <source>
        <dbReference type="ARBA" id="ARBA00022723"/>
    </source>
</evidence>
<keyword evidence="2 7" id="KW-0349">Heme</keyword>
<dbReference type="GO" id="GO:0004497">
    <property type="term" value="F:monooxygenase activity"/>
    <property type="evidence" value="ECO:0007669"/>
    <property type="project" value="UniProtKB-KW"/>
</dbReference>
<dbReference type="GO" id="GO:0016705">
    <property type="term" value="F:oxidoreductase activity, acting on paired donors, with incorporation or reduction of molecular oxygen"/>
    <property type="evidence" value="ECO:0007669"/>
    <property type="project" value="InterPro"/>
</dbReference>
<evidence type="ECO:0000256" key="2">
    <source>
        <dbReference type="ARBA" id="ARBA00022617"/>
    </source>
</evidence>
<evidence type="ECO:0000256" key="8">
    <source>
        <dbReference type="RuleBase" id="RU000461"/>
    </source>
</evidence>
<dbReference type="Proteomes" id="UP000238762">
    <property type="component" value="Unassembled WGS sequence"/>
</dbReference>
<sequence length="453" mass="52001">MQTKIISPTNNLQKIPNGMPGSKLLKTLRAILQPIPYLESMRRRYGSIYQDTFYGFPPTVIVSEPQAIQEIFTADSQLFQSAASNKILEPLVGGNSLLLLDGKPHQQRRKLLMPQFHGERVKAYSQVISETTRKVMDRIPINQPFVARPTMQSISLEVILQAVFGLKEGKRYQEIKQILTEMLDVFNFPINASFFFFKNLQKDWGAWGKFMRQKEQLSKLLYTEIQERRQQDYAQGEDILSLLLSVKDEDGNSLSDVELKDELITMLFAGHETTAIALSWALYWIHYQPEVKEKLLAEINSLNLATLDPNEIVKLPYLNAVCSETLRICPVAFFTFSRILQQPMKLMNYQVPKGTGLAVSIYLVHHRPDIYLEPQQFRPERFLERQFSPYEYLPFGGGHRRCLGMVLALFEMKLVLTTILAHYSLNLLENKRLSPTRRGLVFAPPGGVKLSLN</sequence>
<dbReference type="EMBL" id="PVWJ01000093">
    <property type="protein sequence ID" value="PSB01687.1"/>
    <property type="molecule type" value="Genomic_DNA"/>
</dbReference>
<dbReference type="PANTHER" id="PTHR24291">
    <property type="entry name" value="CYTOCHROME P450 FAMILY 4"/>
    <property type="match status" value="1"/>
</dbReference>
<protein>
    <submittedName>
        <fullName evidence="9">Cytochrome P450</fullName>
    </submittedName>
</protein>
<keyword evidence="4 8" id="KW-0560">Oxidoreductase</keyword>
<dbReference type="PRINTS" id="PR00463">
    <property type="entry name" value="EP450I"/>
</dbReference>
<name>A0A2T1C0I7_9CYAN</name>
<comment type="similarity">
    <text evidence="1 8">Belongs to the cytochrome P450 family.</text>
</comment>
<dbReference type="GO" id="GO:0020037">
    <property type="term" value="F:heme binding"/>
    <property type="evidence" value="ECO:0007669"/>
    <property type="project" value="InterPro"/>
</dbReference>
<organism evidence="9 10">
    <name type="scientific">Merismopedia glauca CCAP 1448/3</name>
    <dbReference type="NCBI Taxonomy" id="1296344"/>
    <lineage>
        <taxon>Bacteria</taxon>
        <taxon>Bacillati</taxon>
        <taxon>Cyanobacteriota</taxon>
        <taxon>Cyanophyceae</taxon>
        <taxon>Synechococcales</taxon>
        <taxon>Merismopediaceae</taxon>
        <taxon>Merismopedia</taxon>
    </lineage>
</organism>
<dbReference type="SUPFAM" id="SSF48264">
    <property type="entry name" value="Cytochrome P450"/>
    <property type="match status" value="1"/>
</dbReference>
<dbReference type="CDD" id="cd11053">
    <property type="entry name" value="CYP110-like"/>
    <property type="match status" value="1"/>
</dbReference>
<dbReference type="AlphaFoldDB" id="A0A2T1C0I7"/>
<evidence type="ECO:0000256" key="6">
    <source>
        <dbReference type="ARBA" id="ARBA00023033"/>
    </source>
</evidence>
<evidence type="ECO:0000256" key="5">
    <source>
        <dbReference type="ARBA" id="ARBA00023004"/>
    </source>
</evidence>
<dbReference type="PROSITE" id="PS00086">
    <property type="entry name" value="CYTOCHROME_P450"/>
    <property type="match status" value="1"/>
</dbReference>
<dbReference type="RefSeq" id="WP_106289850.1">
    <property type="nucleotide sequence ID" value="NZ_CAWNTC010000121.1"/>
</dbReference>
<evidence type="ECO:0000313" key="9">
    <source>
        <dbReference type="EMBL" id="PSB01687.1"/>
    </source>
</evidence>
<proteinExistence type="inferred from homology"/>
<keyword evidence="6 8" id="KW-0503">Monooxygenase</keyword>
<gene>
    <name evidence="9" type="ORF">C7B64_17015</name>
</gene>
<dbReference type="InterPro" id="IPR036396">
    <property type="entry name" value="Cyt_P450_sf"/>
</dbReference>
<keyword evidence="3 7" id="KW-0479">Metal-binding</keyword>
<feature type="binding site" description="axial binding residue" evidence="7">
    <location>
        <position position="402"/>
    </location>
    <ligand>
        <name>heme</name>
        <dbReference type="ChEBI" id="CHEBI:30413"/>
    </ligand>
    <ligandPart>
        <name>Fe</name>
        <dbReference type="ChEBI" id="CHEBI:18248"/>
    </ligandPart>
</feature>
<dbReference type="GO" id="GO:0005506">
    <property type="term" value="F:iron ion binding"/>
    <property type="evidence" value="ECO:0007669"/>
    <property type="project" value="InterPro"/>
</dbReference>